<keyword evidence="2" id="KW-1185">Reference proteome</keyword>
<accession>A0A9D3YQG4</accession>
<dbReference type="Gene3D" id="3.90.70.10">
    <property type="entry name" value="Cysteine proteinases"/>
    <property type="match status" value="1"/>
</dbReference>
<organism evidence="1 2">
    <name type="scientific">Dreissena polymorpha</name>
    <name type="common">Zebra mussel</name>
    <name type="synonym">Mytilus polymorpha</name>
    <dbReference type="NCBI Taxonomy" id="45954"/>
    <lineage>
        <taxon>Eukaryota</taxon>
        <taxon>Metazoa</taxon>
        <taxon>Spiralia</taxon>
        <taxon>Lophotrochozoa</taxon>
        <taxon>Mollusca</taxon>
        <taxon>Bivalvia</taxon>
        <taxon>Autobranchia</taxon>
        <taxon>Heteroconchia</taxon>
        <taxon>Euheterodonta</taxon>
        <taxon>Imparidentia</taxon>
        <taxon>Neoheterodontei</taxon>
        <taxon>Myida</taxon>
        <taxon>Dreissenoidea</taxon>
        <taxon>Dreissenidae</taxon>
        <taxon>Dreissena</taxon>
    </lineage>
</organism>
<reference evidence="1" key="1">
    <citation type="journal article" date="2019" name="bioRxiv">
        <title>The Genome of the Zebra Mussel, Dreissena polymorpha: A Resource for Invasive Species Research.</title>
        <authorList>
            <person name="McCartney M.A."/>
            <person name="Auch B."/>
            <person name="Kono T."/>
            <person name="Mallez S."/>
            <person name="Zhang Y."/>
            <person name="Obille A."/>
            <person name="Becker A."/>
            <person name="Abrahante J.E."/>
            <person name="Garbe J."/>
            <person name="Badalamenti J.P."/>
            <person name="Herman A."/>
            <person name="Mangelson H."/>
            <person name="Liachko I."/>
            <person name="Sullivan S."/>
            <person name="Sone E.D."/>
            <person name="Koren S."/>
            <person name="Silverstein K.A.T."/>
            <person name="Beckman K.B."/>
            <person name="Gohl D.M."/>
        </authorList>
    </citation>
    <scope>NUCLEOTIDE SEQUENCE</scope>
    <source>
        <strain evidence="1">Duluth1</strain>
        <tissue evidence="1">Whole animal</tissue>
    </source>
</reference>
<comment type="caution">
    <text evidence="1">The sequence shown here is derived from an EMBL/GenBank/DDBJ whole genome shotgun (WGS) entry which is preliminary data.</text>
</comment>
<evidence type="ECO:0000313" key="1">
    <source>
        <dbReference type="EMBL" id="KAH3703373.1"/>
    </source>
</evidence>
<dbReference type="Proteomes" id="UP000828390">
    <property type="component" value="Unassembled WGS sequence"/>
</dbReference>
<proteinExistence type="predicted"/>
<dbReference type="EMBL" id="JAIWYP010000015">
    <property type="protein sequence ID" value="KAH3703373.1"/>
    <property type="molecule type" value="Genomic_DNA"/>
</dbReference>
<sequence>MPIIKLTESLLPGWRLGIEHDADEFLVKLFDRLDQTYDCQIHKGTVKTTKTCQSCSSSKIKEQFRSQRILINLVDLAETQIRIQEGINKWLMEQKLLNCEHCGEKLHDVKREWSDRPVS</sequence>
<dbReference type="AlphaFoldDB" id="A0A9D3YQG4"/>
<gene>
    <name evidence="1" type="ORF">DPMN_078409</name>
</gene>
<protein>
    <submittedName>
        <fullName evidence="1">Uncharacterized protein</fullName>
    </submittedName>
</protein>
<dbReference type="SUPFAM" id="SSF54001">
    <property type="entry name" value="Cysteine proteinases"/>
    <property type="match status" value="1"/>
</dbReference>
<name>A0A9D3YQG4_DREPO</name>
<dbReference type="InterPro" id="IPR038765">
    <property type="entry name" value="Papain-like_cys_pep_sf"/>
</dbReference>
<evidence type="ECO:0000313" key="2">
    <source>
        <dbReference type="Proteomes" id="UP000828390"/>
    </source>
</evidence>
<reference evidence="1" key="2">
    <citation type="submission" date="2020-11" db="EMBL/GenBank/DDBJ databases">
        <authorList>
            <person name="McCartney M.A."/>
            <person name="Auch B."/>
            <person name="Kono T."/>
            <person name="Mallez S."/>
            <person name="Becker A."/>
            <person name="Gohl D.M."/>
            <person name="Silverstein K.A.T."/>
            <person name="Koren S."/>
            <person name="Bechman K.B."/>
            <person name="Herman A."/>
            <person name="Abrahante J.E."/>
            <person name="Garbe J."/>
        </authorList>
    </citation>
    <scope>NUCLEOTIDE SEQUENCE</scope>
    <source>
        <strain evidence="1">Duluth1</strain>
        <tissue evidence="1">Whole animal</tissue>
    </source>
</reference>